<proteinExistence type="predicted"/>
<dbReference type="EMBL" id="GBRH01279367">
    <property type="protein sequence ID" value="JAD18528.1"/>
    <property type="molecule type" value="Transcribed_RNA"/>
</dbReference>
<accession>A0A0A8Y0E6</accession>
<reference evidence="1" key="1">
    <citation type="submission" date="2014-09" db="EMBL/GenBank/DDBJ databases">
        <authorList>
            <person name="Magalhaes I.L.F."/>
            <person name="Oliveira U."/>
            <person name="Santos F.R."/>
            <person name="Vidigal T.H.D.A."/>
            <person name="Brescovit A.D."/>
            <person name="Santos A.J."/>
        </authorList>
    </citation>
    <scope>NUCLEOTIDE SEQUENCE</scope>
    <source>
        <tissue evidence="1">Shoot tissue taken approximately 20 cm above the soil surface</tissue>
    </source>
</reference>
<reference evidence="1" key="2">
    <citation type="journal article" date="2015" name="Data Brief">
        <title>Shoot transcriptome of the giant reed, Arundo donax.</title>
        <authorList>
            <person name="Barrero R.A."/>
            <person name="Guerrero F.D."/>
            <person name="Moolhuijzen P."/>
            <person name="Goolsby J.A."/>
            <person name="Tidwell J."/>
            <person name="Bellgard S.E."/>
            <person name="Bellgard M.I."/>
        </authorList>
    </citation>
    <scope>NUCLEOTIDE SEQUENCE</scope>
    <source>
        <tissue evidence="1">Shoot tissue taken approximately 20 cm above the soil surface</tissue>
    </source>
</reference>
<dbReference type="AlphaFoldDB" id="A0A0A8Y0E6"/>
<organism evidence="1">
    <name type="scientific">Arundo donax</name>
    <name type="common">Giant reed</name>
    <name type="synonym">Donax arundinaceus</name>
    <dbReference type="NCBI Taxonomy" id="35708"/>
    <lineage>
        <taxon>Eukaryota</taxon>
        <taxon>Viridiplantae</taxon>
        <taxon>Streptophyta</taxon>
        <taxon>Embryophyta</taxon>
        <taxon>Tracheophyta</taxon>
        <taxon>Spermatophyta</taxon>
        <taxon>Magnoliopsida</taxon>
        <taxon>Liliopsida</taxon>
        <taxon>Poales</taxon>
        <taxon>Poaceae</taxon>
        <taxon>PACMAD clade</taxon>
        <taxon>Arundinoideae</taxon>
        <taxon>Arundineae</taxon>
        <taxon>Arundo</taxon>
    </lineage>
</organism>
<evidence type="ECO:0000313" key="1">
    <source>
        <dbReference type="EMBL" id="JAD18528.1"/>
    </source>
</evidence>
<name>A0A0A8Y0E6_ARUDO</name>
<protein>
    <submittedName>
        <fullName evidence="1">Uncharacterized protein</fullName>
    </submittedName>
</protein>
<sequence length="52" mass="5656">MAEINLKAASNCSLCSLYAACSSPTPAMSLIYHCSIENGAITMTRRVRPMYL</sequence>